<proteinExistence type="predicted"/>
<protein>
    <submittedName>
        <fullName evidence="1">Uncharacterized protein</fullName>
    </submittedName>
</protein>
<keyword evidence="2" id="KW-1185">Reference proteome</keyword>
<evidence type="ECO:0000313" key="1">
    <source>
        <dbReference type="EMBL" id="EAY17976.1"/>
    </source>
</evidence>
<sequence>MTSQSIIAKEVQALSSSLSLTAQILINNRPNIDGMGEIDKINTINSYLTHFFNTNDSIPAILYHVAEIALVDPVQSAQIFISSLPQISLSPDYKIPKEITYISWINPADIINVDVQYCLQCMNEILAATFLQLLFSAVTTRMDEERYRDGNDFQSMIQALYRLFYQHAFASRDNTYIIRVSMISASHWSRALYYITPFVTDHAHETLTAAMKMTMTNPIMTSILNLRVFTGFNPSKIGIKQLDKFSQNLTEISKVLQNNKNNFQLLDTVCQFILAYLCSTLSIYTDELDVTNFLKPIQKFINKCLSQFEIPLPVPEIQAMILYYTNDSTKKMTQFIEKSLLPLINYPLRAKNFIRALTILFAGPNYNKEISLERSQQPKRPPGKRKIPLTTIFSALDNAIQKVRYFIDAQNELSKFFVQLASYDLSAYFTVRSSVVASSLFANNNHLAFTASTTAMLVHGSAFFGNKNLMDVIEKSAQEVIKRFIRENTISLAPMNAELFLVQSLVSAIKTTDMPLNSFLQVLPKISHPMPPECITGKIIKVRWDRLGSRTIENKLFEHYVPHPLLASGYSSQQAARKFDGPIGILNIWIFTKIKKDQVQYIPPFILSSSNEIAAMAIHTLQACLHRQDQILKDLVCSITPLVFKCPTIEIAHLFRIVYAMEQVLDSAVYMKLPREEEMIVPIVQIGVLGLCSSFSYIRSEAIKLLHLAEPFIGPKPFENFWNNEELSTRKPSITAQKSYLLDFLSSELYHFNDFAVSSYNNIYQFFLASYASSFEKYDREILSFLLKCLDFFEIGPCDTIFLQNIIVFVVNVIKPENIDLVNMEQFWRTKILKYKTDNQSIGVALFSFIHPCTIPTFMIPLKGLMVPTSFRLSLLVSEHKDNKELIPYVNQMLEKIYTSFEEDDANIMALTYNLLTGKTVFSRFYNEMTINTHSPFPRKKTVLPKVNYDCEGISWYDILSKIISSNTQNWELIIDCYKAVMSVLPPSEEAINDMLQNDLITSSSLLPQIYRWAFEAKADLFLEQSETKPHFFAAFGGMFTHFGQPDEYFNQWKFSVAGPPSGHFSEFIYSHAGDLIALSLFYLMYDCDQSFKPQALDVLVAVCLTCLLPMDVTKTAQIFKQMTILKRYLTRPLSVVLEIELLKCSQMLSEMMSFCGEQFICKSLKMSKYNTRLVIMIIPWLNDVQISPDSDSVTSQTYDLFKTLRPIDFFKLLCEVPQSSAVNKAISMITSQSSFAFDLFFSYLYNMIDTNVETVHQVFAFLIVKAPVATIVAASRFSTPAFFCILNDSHRFKRVISFSVDALNRAPPSAVKVANACINDVIAAADVAGVPSKLLKDKFAANYDQEMMTKLIMDWARVPDSTISSMALSLLGKHIDTMCPDDVSGDYKYAAYEIGTGENLDDEYLLPRMKTISASLSLISIGIPNKEQFWDAVSFLSYRDDRSVFIIASALAVVSKTFSKTFRDVGDPPENFPGFLPLMIDSIITKETRKLWFDVIRKVDLRIPELIAPNDCPLLKLFEIDNFPIHPSSITERSNAKDVYNSFDQETKQRIMNFLAQYVQTTLENIDEREPIIDLIAMLIECDQSLDFTNFVTLAILMKGEYLKGIRSTHPYLLRVFARVQLVLKQPNYTFKPFPIIFDKQPGVRRFIDSDKDLQEKWNLVTDKKSFVPPETKVILPVITEELINELSSLI</sequence>
<dbReference type="RefSeq" id="XP_001578962.1">
    <property type="nucleotide sequence ID" value="XM_001578912.1"/>
</dbReference>
<name>A2DNH3_TRIV3</name>
<reference evidence="1" key="2">
    <citation type="journal article" date="2007" name="Science">
        <title>Draft genome sequence of the sexually transmitted pathogen Trichomonas vaginalis.</title>
        <authorList>
            <person name="Carlton J.M."/>
            <person name="Hirt R.P."/>
            <person name="Silva J.C."/>
            <person name="Delcher A.L."/>
            <person name="Schatz M."/>
            <person name="Zhao Q."/>
            <person name="Wortman J.R."/>
            <person name="Bidwell S.L."/>
            <person name="Alsmark U.C.M."/>
            <person name="Besteiro S."/>
            <person name="Sicheritz-Ponten T."/>
            <person name="Noel C.J."/>
            <person name="Dacks J.B."/>
            <person name="Foster P.G."/>
            <person name="Simillion C."/>
            <person name="Van de Peer Y."/>
            <person name="Miranda-Saavedra D."/>
            <person name="Barton G.J."/>
            <person name="Westrop G.D."/>
            <person name="Mueller S."/>
            <person name="Dessi D."/>
            <person name="Fiori P.L."/>
            <person name="Ren Q."/>
            <person name="Paulsen I."/>
            <person name="Zhang H."/>
            <person name="Bastida-Corcuera F.D."/>
            <person name="Simoes-Barbosa A."/>
            <person name="Brown M.T."/>
            <person name="Hayes R.D."/>
            <person name="Mukherjee M."/>
            <person name="Okumura C.Y."/>
            <person name="Schneider R."/>
            <person name="Smith A.J."/>
            <person name="Vanacova S."/>
            <person name="Villalvazo M."/>
            <person name="Haas B.J."/>
            <person name="Pertea M."/>
            <person name="Feldblyum T.V."/>
            <person name="Utterback T.R."/>
            <person name="Shu C.L."/>
            <person name="Osoegawa K."/>
            <person name="de Jong P.J."/>
            <person name="Hrdy I."/>
            <person name="Horvathova L."/>
            <person name="Zubacova Z."/>
            <person name="Dolezal P."/>
            <person name="Malik S.B."/>
            <person name="Logsdon J.M. Jr."/>
            <person name="Henze K."/>
            <person name="Gupta A."/>
            <person name="Wang C.C."/>
            <person name="Dunne R.L."/>
            <person name="Upcroft J.A."/>
            <person name="Upcroft P."/>
            <person name="White O."/>
            <person name="Salzberg S.L."/>
            <person name="Tang P."/>
            <person name="Chiu C.-H."/>
            <person name="Lee Y.-S."/>
            <person name="Embley T.M."/>
            <person name="Coombs G.H."/>
            <person name="Mottram J.C."/>
            <person name="Tachezy J."/>
            <person name="Fraser-Liggett C.M."/>
            <person name="Johnson P.J."/>
        </authorList>
    </citation>
    <scope>NUCLEOTIDE SEQUENCE [LARGE SCALE GENOMIC DNA]</scope>
    <source>
        <strain evidence="1">G3</strain>
    </source>
</reference>
<reference evidence="1" key="1">
    <citation type="submission" date="2006-10" db="EMBL/GenBank/DDBJ databases">
        <authorList>
            <person name="Amadeo P."/>
            <person name="Zhao Q."/>
            <person name="Wortman J."/>
            <person name="Fraser-Liggett C."/>
            <person name="Carlton J."/>
        </authorList>
    </citation>
    <scope>NUCLEOTIDE SEQUENCE</scope>
    <source>
        <strain evidence="1">G3</strain>
    </source>
</reference>
<dbReference type="EMBL" id="DS113223">
    <property type="protein sequence ID" value="EAY17976.1"/>
    <property type="molecule type" value="Genomic_DNA"/>
</dbReference>
<organism evidence="1 2">
    <name type="scientific">Trichomonas vaginalis (strain ATCC PRA-98 / G3)</name>
    <dbReference type="NCBI Taxonomy" id="412133"/>
    <lineage>
        <taxon>Eukaryota</taxon>
        <taxon>Metamonada</taxon>
        <taxon>Parabasalia</taxon>
        <taxon>Trichomonadida</taxon>
        <taxon>Trichomonadidae</taxon>
        <taxon>Trichomonas</taxon>
    </lineage>
</organism>
<dbReference type="KEGG" id="tva:5463477"/>
<dbReference type="InParanoid" id="A2DNH3"/>
<dbReference type="Proteomes" id="UP000001542">
    <property type="component" value="Unassembled WGS sequence"/>
</dbReference>
<dbReference type="VEuPathDB" id="TrichDB:TVAG_113200"/>
<dbReference type="OrthoDB" id="10685669at2759"/>
<accession>A2DNH3</accession>
<gene>
    <name evidence="1" type="ORF">TVAG_113200</name>
</gene>
<evidence type="ECO:0000313" key="2">
    <source>
        <dbReference type="Proteomes" id="UP000001542"/>
    </source>
</evidence>
<dbReference type="VEuPathDB" id="TrichDB:TVAGG3_0837790"/>